<dbReference type="AlphaFoldDB" id="A0A6N9VD67"/>
<dbReference type="EMBL" id="JAAGME010000847">
    <property type="protein sequence ID" value="NEB69432.1"/>
    <property type="molecule type" value="Genomic_DNA"/>
</dbReference>
<evidence type="ECO:0000256" key="2">
    <source>
        <dbReference type="SAM" id="Phobius"/>
    </source>
</evidence>
<feature type="transmembrane region" description="Helical" evidence="2">
    <location>
        <begin position="321"/>
        <end position="341"/>
    </location>
</feature>
<accession>A0A6N9VD67</accession>
<dbReference type="GO" id="GO:0008081">
    <property type="term" value="F:phosphoric diester hydrolase activity"/>
    <property type="evidence" value="ECO:0007669"/>
    <property type="project" value="InterPro"/>
</dbReference>
<feature type="transmembrane region" description="Helical" evidence="2">
    <location>
        <begin position="291"/>
        <end position="309"/>
    </location>
</feature>
<dbReference type="InterPro" id="IPR051057">
    <property type="entry name" value="PI-PLC_domain"/>
</dbReference>
<keyword evidence="2" id="KW-0812">Transmembrane</keyword>
<keyword evidence="2" id="KW-1133">Transmembrane helix</keyword>
<dbReference type="Gene3D" id="3.20.20.190">
    <property type="entry name" value="Phosphatidylinositol (PI) phosphodiesterase"/>
    <property type="match status" value="1"/>
</dbReference>
<keyword evidence="2" id="KW-0472">Membrane</keyword>
<feature type="region of interest" description="Disordered" evidence="1">
    <location>
        <begin position="1"/>
        <end position="20"/>
    </location>
</feature>
<dbReference type="CDD" id="cd08588">
    <property type="entry name" value="PI-PLCc_At5g67130_like"/>
    <property type="match status" value="1"/>
</dbReference>
<feature type="transmembrane region" description="Helical" evidence="2">
    <location>
        <begin position="376"/>
        <end position="402"/>
    </location>
</feature>
<feature type="transmembrane region" description="Helical" evidence="2">
    <location>
        <begin position="414"/>
        <end position="436"/>
    </location>
</feature>
<dbReference type="InterPro" id="IPR017946">
    <property type="entry name" value="PLC-like_Pdiesterase_TIM-brl"/>
</dbReference>
<organism evidence="3 4">
    <name type="scientific">Streptomyces microflavus</name>
    <name type="common">Streptomyces lipmanii</name>
    <dbReference type="NCBI Taxonomy" id="1919"/>
    <lineage>
        <taxon>Bacteria</taxon>
        <taxon>Bacillati</taxon>
        <taxon>Actinomycetota</taxon>
        <taxon>Actinomycetes</taxon>
        <taxon>Kitasatosporales</taxon>
        <taxon>Streptomycetaceae</taxon>
        <taxon>Streptomyces</taxon>
    </lineage>
</organism>
<proteinExistence type="predicted"/>
<feature type="transmembrane region" description="Helical" evidence="2">
    <location>
        <begin position="25"/>
        <end position="43"/>
    </location>
</feature>
<dbReference type="SUPFAM" id="SSF51695">
    <property type="entry name" value="PLC-like phosphodiesterases"/>
    <property type="match status" value="1"/>
</dbReference>
<name>A0A6N9VD67_STRMI</name>
<dbReference type="PANTHER" id="PTHR13593">
    <property type="match status" value="1"/>
</dbReference>
<gene>
    <name evidence="3" type="ORF">G3I39_20590</name>
</gene>
<feature type="compositionally biased region" description="Pro residues" evidence="1">
    <location>
        <begin position="8"/>
        <end position="17"/>
    </location>
</feature>
<protein>
    <submittedName>
        <fullName evidence="3">Uncharacterized protein</fullName>
    </submittedName>
</protein>
<evidence type="ECO:0000313" key="4">
    <source>
        <dbReference type="Proteomes" id="UP000471648"/>
    </source>
</evidence>
<evidence type="ECO:0000256" key="1">
    <source>
        <dbReference type="SAM" id="MobiDB-lite"/>
    </source>
</evidence>
<dbReference type="GO" id="GO:0006629">
    <property type="term" value="P:lipid metabolic process"/>
    <property type="evidence" value="ECO:0007669"/>
    <property type="project" value="InterPro"/>
</dbReference>
<reference evidence="3 4" key="1">
    <citation type="submission" date="2020-01" db="EMBL/GenBank/DDBJ databases">
        <title>Insect and environment-associated Actinomycetes.</title>
        <authorList>
            <person name="Currrie C."/>
            <person name="Chevrette M."/>
            <person name="Carlson C."/>
            <person name="Stubbendieck R."/>
            <person name="Wendt-Pienkowski E."/>
        </authorList>
    </citation>
    <scope>NUCLEOTIDE SEQUENCE [LARGE SCALE GENOMIC DNA]</scope>
    <source>
        <strain evidence="3 4">SID14438</strain>
    </source>
</reference>
<sequence length="738" mass="79196">MSAAPMETPFPPEPGPLAPGRSRRAVRVVAFILAALSVMTVALTSTVRATVLSPGYYRSVLDEESAYDRLYSEVLVDPAIAPVTRDLLAHLPVPEALVTSNIKVVLPPATVRSLTDQQIHALTDYLRGDTGELRLNVDIDPVLRNLADLARIYFGDLVANLQDRDEPDFARFTDDLTTALEALGEGRAPTLPALPLTTDQAARATDALLTLVPERERTALRPEVEVALGRGDVSTALATTAAAALADGSRTAAADLRTTLQGGTWDLTATLTAAGNDLDVLEQARERVQRLTYLQVLATALALASLAVLWSTGPGASARRLMVLGQAVACGGILTAAAVLLTRLVTGGRFLTTRPSWPPSVTALVEDLQRNAVDQAVATGLTAALTALVGGALLTATGWAFLVRPRTLPRPTAVRGVAAGVTCAALAGALLVPPVLGPSAPRRCQGSSELCELRYDEIAHLTAHNAMSTTADRFIGPLQDPDITTQLDTGVRALQLDTYHWESPQDIAARLDNPEFTPEQRRLVSAAIDKANPPREGLWLCHSVCRAGAIELGPALEDIGAWLRANPTEIVTLIVQDDIGAEETEEAFRLAGLDELLHSPSEDPDEPWPTLEEMIDSGRRLVVFAEKADGPAPWYRNFYRYGMETPFAFRSPDEMSCRPNRGGTGKRLFLLNHFVTDGGGSRLDAGRINARDWLLERARACEAERGSPVNFVAVDYTTVGDALGAVEELNTRRAQEGR</sequence>
<dbReference type="Proteomes" id="UP000471648">
    <property type="component" value="Unassembled WGS sequence"/>
</dbReference>
<comment type="caution">
    <text evidence="3">The sequence shown here is derived from an EMBL/GenBank/DDBJ whole genome shotgun (WGS) entry which is preliminary data.</text>
</comment>
<dbReference type="Pfam" id="PF26146">
    <property type="entry name" value="PI-PLC_X"/>
    <property type="match status" value="1"/>
</dbReference>
<evidence type="ECO:0000313" key="3">
    <source>
        <dbReference type="EMBL" id="NEB69432.1"/>
    </source>
</evidence>
<dbReference type="PANTHER" id="PTHR13593:SF140">
    <property type="entry name" value="PLC-LIKE PHOSPHODIESTERASE"/>
    <property type="match status" value="1"/>
</dbReference>